<dbReference type="AlphaFoldDB" id="A0AAD8FIT2"/>
<sequence>MASPWKQDENETTISISWRVSHRQRTQQMNSQVLTFLCLRGKTSIAHGDRKSKESYNTDKKFCGSKELTPLQTGKKMKEKLRKHQCFVPREITRIYKSPKKFDPSIVS</sequence>
<proteinExistence type="predicted"/>
<reference evidence="1" key="2">
    <citation type="submission" date="2023-04" db="EMBL/GenBank/DDBJ databases">
        <authorList>
            <person name="Bu L."/>
            <person name="Lu L."/>
            <person name="Laidemitt M.R."/>
            <person name="Zhang S.M."/>
            <person name="Mutuku M."/>
            <person name="Mkoji G."/>
            <person name="Steinauer M."/>
            <person name="Loker E.S."/>
        </authorList>
    </citation>
    <scope>NUCLEOTIDE SEQUENCE</scope>
    <source>
        <strain evidence="1">KasaAsao</strain>
        <tissue evidence="1">Whole Snail</tissue>
    </source>
</reference>
<evidence type="ECO:0000313" key="2">
    <source>
        <dbReference type="Proteomes" id="UP001233172"/>
    </source>
</evidence>
<organism evidence="1 2">
    <name type="scientific">Biomphalaria pfeifferi</name>
    <name type="common">Bloodfluke planorb</name>
    <name type="synonym">Freshwater snail</name>
    <dbReference type="NCBI Taxonomy" id="112525"/>
    <lineage>
        <taxon>Eukaryota</taxon>
        <taxon>Metazoa</taxon>
        <taxon>Spiralia</taxon>
        <taxon>Lophotrochozoa</taxon>
        <taxon>Mollusca</taxon>
        <taxon>Gastropoda</taxon>
        <taxon>Heterobranchia</taxon>
        <taxon>Euthyneura</taxon>
        <taxon>Panpulmonata</taxon>
        <taxon>Hygrophila</taxon>
        <taxon>Lymnaeoidea</taxon>
        <taxon>Planorbidae</taxon>
        <taxon>Biomphalaria</taxon>
    </lineage>
</organism>
<gene>
    <name evidence="1" type="ORF">Bpfe_005788</name>
</gene>
<protein>
    <submittedName>
        <fullName evidence="1">Uncharacterized protein</fullName>
    </submittedName>
</protein>
<reference evidence="1" key="1">
    <citation type="journal article" date="2023" name="PLoS Negl. Trop. Dis.">
        <title>A genome sequence for Biomphalaria pfeifferi, the major vector snail for the human-infecting parasite Schistosoma mansoni.</title>
        <authorList>
            <person name="Bu L."/>
            <person name="Lu L."/>
            <person name="Laidemitt M.R."/>
            <person name="Zhang S.M."/>
            <person name="Mutuku M."/>
            <person name="Mkoji G."/>
            <person name="Steinauer M."/>
            <person name="Loker E.S."/>
        </authorList>
    </citation>
    <scope>NUCLEOTIDE SEQUENCE</scope>
    <source>
        <strain evidence="1">KasaAsao</strain>
    </source>
</reference>
<keyword evidence="2" id="KW-1185">Reference proteome</keyword>
<dbReference type="Proteomes" id="UP001233172">
    <property type="component" value="Unassembled WGS sequence"/>
</dbReference>
<comment type="caution">
    <text evidence="1">The sequence shown here is derived from an EMBL/GenBank/DDBJ whole genome shotgun (WGS) entry which is preliminary data.</text>
</comment>
<name>A0AAD8FIT2_BIOPF</name>
<accession>A0AAD8FIT2</accession>
<dbReference type="EMBL" id="JASAOG010000016">
    <property type="protein sequence ID" value="KAK0064699.1"/>
    <property type="molecule type" value="Genomic_DNA"/>
</dbReference>
<evidence type="ECO:0000313" key="1">
    <source>
        <dbReference type="EMBL" id="KAK0064699.1"/>
    </source>
</evidence>